<feature type="region of interest" description="Disordered" evidence="1">
    <location>
        <begin position="367"/>
        <end position="433"/>
    </location>
</feature>
<dbReference type="EMBL" id="CP092865">
    <property type="protein sequence ID" value="UYV64501.1"/>
    <property type="molecule type" value="Genomic_DNA"/>
</dbReference>
<dbReference type="PANTHER" id="PTHR46060">
    <property type="entry name" value="MARINER MOS1 TRANSPOSASE-LIKE PROTEIN"/>
    <property type="match status" value="1"/>
</dbReference>
<dbReference type="PANTHER" id="PTHR46060:SF1">
    <property type="entry name" value="MARINER MOS1 TRANSPOSASE-LIKE PROTEIN"/>
    <property type="match status" value="1"/>
</dbReference>
<name>A0ABY6K8A7_9ARAC</name>
<dbReference type="Proteomes" id="UP001235939">
    <property type="component" value="Chromosome 03"/>
</dbReference>
<feature type="region of interest" description="Disordered" evidence="1">
    <location>
        <begin position="2228"/>
        <end position="2309"/>
    </location>
</feature>
<feature type="region of interest" description="Disordered" evidence="1">
    <location>
        <begin position="136"/>
        <end position="180"/>
    </location>
</feature>
<evidence type="ECO:0000259" key="2">
    <source>
        <dbReference type="PROSITE" id="PS50878"/>
    </source>
</evidence>
<keyword evidence="4" id="KW-1185">Reference proteome</keyword>
<proteinExistence type="predicted"/>
<feature type="region of interest" description="Disordered" evidence="1">
    <location>
        <begin position="482"/>
        <end position="525"/>
    </location>
</feature>
<feature type="compositionally biased region" description="Low complexity" evidence="1">
    <location>
        <begin position="739"/>
        <end position="750"/>
    </location>
</feature>
<dbReference type="InterPro" id="IPR036397">
    <property type="entry name" value="RNaseH_sf"/>
</dbReference>
<feature type="domain" description="Reverse transcriptase" evidence="2">
    <location>
        <begin position="1232"/>
        <end position="1491"/>
    </location>
</feature>
<feature type="compositionally biased region" description="Polar residues" evidence="1">
    <location>
        <begin position="509"/>
        <end position="518"/>
    </location>
</feature>
<dbReference type="CDD" id="cd01650">
    <property type="entry name" value="RT_nLTR_like"/>
    <property type="match status" value="1"/>
</dbReference>
<gene>
    <name evidence="3" type="ORF">LAZ67_3001005</name>
</gene>
<dbReference type="InterPro" id="IPR000477">
    <property type="entry name" value="RT_dom"/>
</dbReference>
<dbReference type="InterPro" id="IPR036691">
    <property type="entry name" value="Endo/exonu/phosph_ase_sf"/>
</dbReference>
<feature type="region of interest" description="Disordered" evidence="1">
    <location>
        <begin position="693"/>
        <end position="760"/>
    </location>
</feature>
<organism evidence="3 4">
    <name type="scientific">Cordylochernes scorpioides</name>
    <dbReference type="NCBI Taxonomy" id="51811"/>
    <lineage>
        <taxon>Eukaryota</taxon>
        <taxon>Metazoa</taxon>
        <taxon>Ecdysozoa</taxon>
        <taxon>Arthropoda</taxon>
        <taxon>Chelicerata</taxon>
        <taxon>Arachnida</taxon>
        <taxon>Pseudoscorpiones</taxon>
        <taxon>Cheliferoidea</taxon>
        <taxon>Chernetidae</taxon>
        <taxon>Cordylochernes</taxon>
    </lineage>
</organism>
<evidence type="ECO:0000256" key="1">
    <source>
        <dbReference type="SAM" id="MobiDB-lite"/>
    </source>
</evidence>
<dbReference type="SUPFAM" id="SSF56219">
    <property type="entry name" value="DNase I-like"/>
    <property type="match status" value="1"/>
</dbReference>
<sequence>MKNLRCLHASLLQQQQCPLSWVCKAAALGLCQFSARLRPLLGMRISRAESPLKADQMPERHSNVAQPCAEKSAIFNSQRNISNTNERIETYANSPAGGRNVNSAAPFNLAALPSSNRGADAQRNWADYAENVNSEEDDSFTVVKGRKRRRDSPDLPAMAAQSNSAGTSRRQRPSTGRMPQVQEIRTTKAHVMEARARQASCTEEQCCFLEFSPEYQTYQYMKALEKVVGSTRNIVQFTKVNGQYLVGLANRSLAERLVREGLEIEGTLLKTFPFRRTSIRVTIGNLPFFVGDAAVIDALSRYGRITSIAPKQLRVGEFNFTDGRREAFILLHDGITVEMLPSRFELRIKGEPWPAFLTHGVKCSKCRGQGHRRANCPQLHGRDSPRSADNVPERPSTGSQPGEEFSPKTENMKNTRENSSENQIDANPPAGDMHVNLAAARDDVTAPTTVASTSARTASPASLNWADSEMAEVDANEGYTVVKSKKRRLSSTPEHAAKQASRPAEKRGPQQQKRTTGPRSMPPQEIKATRANIAAARARQATTNHENYIFVELCPDIPDYSYLRAMSKLFGGPRDITQFHRMNGHYIVGLANKDFANRLVADGLEIKGTSLKVFPFRKRAERIVVANLPGFVEDNTIVDALSQYGKVTSIAPILVKMGEFTFTDGRREAFILLREGVRLETLPTRLTIHSKGDTLVPNAESRATAEQTAHRSPGRTAAPGKQLTPSAHQPAEQMDLTHPAPAAHPASLAAPRPPEPRIPPLAHVMSEEKLSSPLATPARGKAALEQLLEHLRKSPSLSIDWNGLPDLKCEEAQKLLTSETTMKNRAHLLTVAQVAALKELANTIIASETNAFHLGSGQDLCLGYSAVVLAHPVAISGSGLACVFGPGVAVLQQRILWPGHIALATIDVRGEEMTAIAVHLAHEPRERNRQLELLAATAAQEEEGDRGPSSLSSSDALAALLDLAALVDVATQFDAAHLPTRVAMHGDQVESNRLDRILVPAGVLDRVSIYATSHYHLSDHRLVLLQVGPPTTAVSSPTQPRLDAMLRSGLVLEHLAGYIRELEEDTAHDDDDGILWDRWTTIKAGLLAEARSLHDPRHAASDSYIYRARRYLAAQLEASSIRADYPSLPDLARAIRLRRPVSVIGDEQDNIIEGPELRRRAFATFQPRFARLTSDPAAGAAFIASSAPTTTRELREEDPLHRPDISPSEIANAIEHLPRGKAPGWDGLPCELLVAFNEDFFAEALARVFAASRLRGRGLDGYRPVALPSADYRVLAAILHRRLKPHLRTLVPECQTYAVPGRSPSWNIAMVTDAIEEATALGSPLAVMGVDLESAFDSLDRGFLECLLTSLRLPPAFMAWINILYAGADATIRAGGFHTTAFPLLNGLRQGCAVSAALFSIATGPLLRRLELTLGVGNVIAYADDIVLLFHRDGDFERVATVFEEYKQASGVGVNLRKSAGLWCGAWRNRGDSPLGASWSTTAIRVLGLDIAPRSTTACRKWTPFTRGLSLVGRARAANTLVGSVIQHHLHGYLPSPPTIAKLQARLARFVWGQDHTAWLPADVMARPVAIGGLGLLDLATQLQLACLKGVQVALRGGRNAFSWLVGGNSGEAWIHPPPDGTRLQPRRFRLLKLWEEASNILGLNHRAVPTAQLLDLPIIGGCRFLRPPDLLAPARWSGARVRDLIEEEHLIARPTRSALADAAALGAFCRRLTSENAVGFGAESTPSSSSLAAAVVLRGTATPFLSGLTTRSARRALDRPRRHAHLQIPGEMDAHHQSTIQDRLGLAARCAYSGHEADAALKLALHALPHPAHPASVGPSCPACGSIDRSLGHRYWCCRSIRPLIREAFNIIGRPPDLQAWIFGGSGLEDDALSILASAKLRIYRYFVQVGLGEAVEDPLIAWSRTLQRRGFLSSSPLTCIKFCVKNEIKCADAFRMLTVAYGEATLDRSNVYRWYKMFSEGREDVNDEERAGRPSTSTTDEKINEVEEMILVNRRITVREVAEDLNISIGSCHSIFINDLGMRRVAAKFVQKLLNCDQKHHRMNIANEMLDSVRDDPNLLQRVITGDEAWVYGYDVETKAQSSQWKLPHEPRPKKARQVRSNVKVWLTVFSDCRGVVHHESLPQGRTVNKEYYLQVMRNFREAIRQKRPDLWKNKNWLLHHDNAPAHTSLLVRDFLAKNNTLMLPRNHRIPQIWPPVTFSYGIEGGAEKDLKNDFLKCFEDWKNQPSRSAEQVPERPSTGSQPGEELSPKKGIIENSSLEFSMEYRTHASPPAREAHGTLAAARGHVTAPPNAASSSENLADPASLN</sequence>
<evidence type="ECO:0000313" key="4">
    <source>
        <dbReference type="Proteomes" id="UP001235939"/>
    </source>
</evidence>
<dbReference type="SUPFAM" id="SSF56672">
    <property type="entry name" value="DNA/RNA polymerases"/>
    <property type="match status" value="1"/>
</dbReference>
<dbReference type="Gene3D" id="1.10.10.1450">
    <property type="match status" value="1"/>
</dbReference>
<reference evidence="3 4" key="1">
    <citation type="submission" date="2022-01" db="EMBL/GenBank/DDBJ databases">
        <title>A chromosomal length assembly of Cordylochernes scorpioides.</title>
        <authorList>
            <person name="Zeh D."/>
            <person name="Zeh J."/>
        </authorList>
    </citation>
    <scope>NUCLEOTIDE SEQUENCE [LARGE SCALE GENOMIC DNA]</scope>
    <source>
        <strain evidence="3">IN4F17</strain>
        <tissue evidence="3">Whole Body</tissue>
    </source>
</reference>
<dbReference type="Pfam" id="PF01359">
    <property type="entry name" value="Transposase_1"/>
    <property type="match status" value="1"/>
</dbReference>
<dbReference type="InterPro" id="IPR001888">
    <property type="entry name" value="Transposase_1"/>
</dbReference>
<dbReference type="InterPro" id="IPR043502">
    <property type="entry name" value="DNA/RNA_pol_sf"/>
</dbReference>
<dbReference type="PROSITE" id="PS50878">
    <property type="entry name" value="RT_POL"/>
    <property type="match status" value="1"/>
</dbReference>
<accession>A0ABY6K8A7</accession>
<dbReference type="Pfam" id="PF00078">
    <property type="entry name" value="RVT_1"/>
    <property type="match status" value="1"/>
</dbReference>
<protein>
    <recommendedName>
        <fullName evidence="2">Reverse transcriptase domain-containing protein</fullName>
    </recommendedName>
</protein>
<feature type="compositionally biased region" description="Basic and acidic residues" evidence="1">
    <location>
        <begin position="405"/>
        <end position="419"/>
    </location>
</feature>
<dbReference type="InterPro" id="IPR052709">
    <property type="entry name" value="Transposase-MT_Hybrid"/>
</dbReference>
<evidence type="ECO:0000313" key="3">
    <source>
        <dbReference type="EMBL" id="UYV64501.1"/>
    </source>
</evidence>
<dbReference type="Gene3D" id="3.30.420.10">
    <property type="entry name" value="Ribonuclease H-like superfamily/Ribonuclease H"/>
    <property type="match status" value="1"/>
</dbReference>